<keyword evidence="8" id="KW-0067">ATP-binding</keyword>
<gene>
    <name evidence="13" type="ordered locus">DP1041</name>
</gene>
<dbReference type="InterPro" id="IPR036097">
    <property type="entry name" value="HisK_dim/P_sf"/>
</dbReference>
<evidence type="ECO:0000256" key="6">
    <source>
        <dbReference type="ARBA" id="ARBA00022741"/>
    </source>
</evidence>
<dbReference type="SMART" id="SM00388">
    <property type="entry name" value="HisKA"/>
    <property type="match status" value="1"/>
</dbReference>
<dbReference type="GO" id="GO:0000155">
    <property type="term" value="F:phosphorelay sensor kinase activity"/>
    <property type="evidence" value="ECO:0007669"/>
    <property type="project" value="InterPro"/>
</dbReference>
<dbReference type="EC" id="2.7.13.3" evidence="3"/>
<keyword evidence="4" id="KW-0597">Phosphoprotein</keyword>
<dbReference type="InterPro" id="IPR036890">
    <property type="entry name" value="HATPase_C_sf"/>
</dbReference>
<evidence type="ECO:0000313" key="14">
    <source>
        <dbReference type="Proteomes" id="UP000000602"/>
    </source>
</evidence>
<evidence type="ECO:0000256" key="7">
    <source>
        <dbReference type="ARBA" id="ARBA00022777"/>
    </source>
</evidence>
<dbReference type="PANTHER" id="PTHR43065">
    <property type="entry name" value="SENSOR HISTIDINE KINASE"/>
    <property type="match status" value="1"/>
</dbReference>
<dbReference type="RefSeq" id="WP_011188284.1">
    <property type="nucleotide sequence ID" value="NC_006138.1"/>
</dbReference>
<keyword evidence="6" id="KW-0547">Nucleotide-binding</keyword>
<dbReference type="Pfam" id="PF00512">
    <property type="entry name" value="HisKA"/>
    <property type="match status" value="1"/>
</dbReference>
<feature type="domain" description="HAMP" evidence="12">
    <location>
        <begin position="181"/>
        <end position="233"/>
    </location>
</feature>
<protein>
    <recommendedName>
        <fullName evidence="3">histidine kinase</fullName>
        <ecNumber evidence="3">2.7.13.3</ecNumber>
    </recommendedName>
</protein>
<dbReference type="Gene3D" id="1.10.287.130">
    <property type="match status" value="1"/>
</dbReference>
<evidence type="ECO:0000259" key="12">
    <source>
        <dbReference type="PROSITE" id="PS50885"/>
    </source>
</evidence>
<dbReference type="KEGG" id="dps:DP1041"/>
<dbReference type="SUPFAM" id="SSF55874">
    <property type="entry name" value="ATPase domain of HSP90 chaperone/DNA topoisomerase II/histidine kinase"/>
    <property type="match status" value="1"/>
</dbReference>
<accession>Q6APF4</accession>
<dbReference type="AlphaFoldDB" id="Q6APF4"/>
<dbReference type="SMART" id="SM00387">
    <property type="entry name" value="HATPase_c"/>
    <property type="match status" value="1"/>
</dbReference>
<dbReference type="eggNOG" id="COG4191">
    <property type="taxonomic scope" value="Bacteria"/>
</dbReference>
<evidence type="ECO:0000256" key="3">
    <source>
        <dbReference type="ARBA" id="ARBA00012438"/>
    </source>
</evidence>
<dbReference type="Gene3D" id="6.10.340.10">
    <property type="match status" value="1"/>
</dbReference>
<dbReference type="InterPro" id="IPR005467">
    <property type="entry name" value="His_kinase_dom"/>
</dbReference>
<dbReference type="SUPFAM" id="SSF47384">
    <property type="entry name" value="Homodimeric domain of signal transducing histidine kinase"/>
    <property type="match status" value="1"/>
</dbReference>
<name>Q6APF4_DESPS</name>
<dbReference type="GO" id="GO:0016020">
    <property type="term" value="C:membrane"/>
    <property type="evidence" value="ECO:0007669"/>
    <property type="project" value="UniProtKB-SubCell"/>
</dbReference>
<dbReference type="HOGENOM" id="CLU_000445_89_29_7"/>
<dbReference type="STRING" id="177439.DP1041"/>
<keyword evidence="10" id="KW-0472">Membrane</keyword>
<dbReference type="InterPro" id="IPR003660">
    <property type="entry name" value="HAMP_dom"/>
</dbReference>
<keyword evidence="10" id="KW-0812">Transmembrane</keyword>
<dbReference type="PROSITE" id="PS50109">
    <property type="entry name" value="HIS_KIN"/>
    <property type="match status" value="1"/>
</dbReference>
<reference evidence="14" key="1">
    <citation type="journal article" date="2004" name="Environ. Microbiol.">
        <title>The genome of Desulfotalea psychrophila, a sulfate-reducing bacterium from permanently cold Arctic sediments.</title>
        <authorList>
            <person name="Rabus R."/>
            <person name="Ruepp A."/>
            <person name="Frickey T."/>
            <person name="Rattei T."/>
            <person name="Fartmann B."/>
            <person name="Stark M."/>
            <person name="Bauer M."/>
            <person name="Zibat A."/>
            <person name="Lombardot T."/>
            <person name="Becker I."/>
            <person name="Amann J."/>
            <person name="Gellner K."/>
            <person name="Teeling H."/>
            <person name="Leuschner W.D."/>
            <person name="Gloeckner F.-O."/>
            <person name="Lupas A.N."/>
            <person name="Amann R."/>
            <person name="Klenk H.-P."/>
        </authorList>
    </citation>
    <scope>NUCLEOTIDE SEQUENCE [LARGE SCALE GENOMIC DNA]</scope>
    <source>
        <strain evidence="14">DSM 12343 / LSv54</strain>
    </source>
</reference>
<comment type="subcellular location">
    <subcellularLocation>
        <location evidence="2">Membrane</location>
    </subcellularLocation>
</comment>
<dbReference type="PROSITE" id="PS50885">
    <property type="entry name" value="HAMP"/>
    <property type="match status" value="1"/>
</dbReference>
<dbReference type="PRINTS" id="PR00344">
    <property type="entry name" value="BCTRLSENSOR"/>
</dbReference>
<evidence type="ECO:0000256" key="2">
    <source>
        <dbReference type="ARBA" id="ARBA00004370"/>
    </source>
</evidence>
<sequence>MKLFYQLFVSIFLGVLLLIGADSYLRFRAAIAQYETDMITSAIQDGKSISGMISHVWRESGEEKAIELIHDASEAGGIDIRWVWFDSLAEDALANLKKEAQLENLLADNIVSVKMRNKNGATHRYTYVPVDVSPGRKGALELNQTLFFLQHYSRNLLLHALIMAGLFALISGIILYIIINRNIRMPLGKLMAQARRIGNGEITAYEQIVGEGEFAKMSTVMNDMCSRLLIAKEKIGFEHDARLRTLDQLRHTERLSTFGLLAAEIAHELGTPLNVVDGRAKMIIREELNPQEIKECATIIKSQSERMAVIIRQLLEFTRCPKQKASNTNVGLLVKQIIQLLHPMGNKQAVSFELDSLEKSECTLYCDATQIQQVLINLLMNSVQAMPSGGKIYISLTNPILPLFENEDGREQKYLKIRIRDEGEGISKDDLAHIFTPFFTTKGLGTGTGLGLSIAHGMVEEHGGWIDVKSEADNGSCFSVYLPMQETIDEI</sequence>
<dbReference type="Pfam" id="PF02518">
    <property type="entry name" value="HATPase_c"/>
    <property type="match status" value="1"/>
</dbReference>
<feature type="transmembrane region" description="Helical" evidence="10">
    <location>
        <begin position="156"/>
        <end position="179"/>
    </location>
</feature>
<evidence type="ECO:0000313" key="13">
    <source>
        <dbReference type="EMBL" id="CAG35770.1"/>
    </source>
</evidence>
<dbReference type="Gene3D" id="3.30.565.10">
    <property type="entry name" value="Histidine kinase-like ATPase, C-terminal domain"/>
    <property type="match status" value="1"/>
</dbReference>
<keyword evidence="14" id="KW-1185">Reference proteome</keyword>
<evidence type="ECO:0000256" key="1">
    <source>
        <dbReference type="ARBA" id="ARBA00000085"/>
    </source>
</evidence>
<evidence type="ECO:0000256" key="4">
    <source>
        <dbReference type="ARBA" id="ARBA00022553"/>
    </source>
</evidence>
<dbReference type="GO" id="GO:0005524">
    <property type="term" value="F:ATP binding"/>
    <property type="evidence" value="ECO:0007669"/>
    <property type="project" value="UniProtKB-KW"/>
</dbReference>
<dbReference type="InterPro" id="IPR003661">
    <property type="entry name" value="HisK_dim/P_dom"/>
</dbReference>
<dbReference type="EMBL" id="CR522870">
    <property type="protein sequence ID" value="CAG35770.1"/>
    <property type="molecule type" value="Genomic_DNA"/>
</dbReference>
<dbReference type="CDD" id="cd00075">
    <property type="entry name" value="HATPase"/>
    <property type="match status" value="1"/>
</dbReference>
<evidence type="ECO:0000256" key="5">
    <source>
        <dbReference type="ARBA" id="ARBA00022679"/>
    </source>
</evidence>
<organism evidence="13 14">
    <name type="scientific">Desulfotalea psychrophila (strain LSv54 / DSM 12343)</name>
    <dbReference type="NCBI Taxonomy" id="177439"/>
    <lineage>
        <taxon>Bacteria</taxon>
        <taxon>Pseudomonadati</taxon>
        <taxon>Thermodesulfobacteriota</taxon>
        <taxon>Desulfobulbia</taxon>
        <taxon>Desulfobulbales</taxon>
        <taxon>Desulfocapsaceae</taxon>
        <taxon>Desulfotalea</taxon>
    </lineage>
</organism>
<evidence type="ECO:0000256" key="9">
    <source>
        <dbReference type="ARBA" id="ARBA00023012"/>
    </source>
</evidence>
<dbReference type="CDD" id="cd00082">
    <property type="entry name" value="HisKA"/>
    <property type="match status" value="1"/>
</dbReference>
<dbReference type="Proteomes" id="UP000000602">
    <property type="component" value="Chromosome"/>
</dbReference>
<evidence type="ECO:0000256" key="10">
    <source>
        <dbReference type="SAM" id="Phobius"/>
    </source>
</evidence>
<dbReference type="InterPro" id="IPR003594">
    <property type="entry name" value="HATPase_dom"/>
</dbReference>
<dbReference type="InterPro" id="IPR004358">
    <property type="entry name" value="Sig_transdc_His_kin-like_C"/>
</dbReference>
<proteinExistence type="predicted"/>
<evidence type="ECO:0000256" key="8">
    <source>
        <dbReference type="ARBA" id="ARBA00022840"/>
    </source>
</evidence>
<keyword evidence="9" id="KW-0902">Two-component regulatory system</keyword>
<evidence type="ECO:0000259" key="11">
    <source>
        <dbReference type="PROSITE" id="PS50109"/>
    </source>
</evidence>
<keyword evidence="10" id="KW-1133">Transmembrane helix</keyword>
<keyword evidence="5" id="KW-0808">Transferase</keyword>
<dbReference type="PANTHER" id="PTHR43065:SF10">
    <property type="entry name" value="PEROXIDE STRESS-ACTIVATED HISTIDINE KINASE MAK3"/>
    <property type="match status" value="1"/>
</dbReference>
<keyword evidence="7 13" id="KW-0418">Kinase</keyword>
<comment type="catalytic activity">
    <reaction evidence="1">
        <text>ATP + protein L-histidine = ADP + protein N-phospho-L-histidine.</text>
        <dbReference type="EC" id="2.7.13.3"/>
    </reaction>
</comment>
<dbReference type="OrthoDB" id="9781147at2"/>
<feature type="domain" description="Histidine kinase" evidence="11">
    <location>
        <begin position="264"/>
        <end position="486"/>
    </location>
</feature>